<proteinExistence type="predicted"/>
<evidence type="ECO:0000256" key="2">
    <source>
        <dbReference type="SAM" id="Phobius"/>
    </source>
</evidence>
<reference evidence="4" key="3">
    <citation type="submission" date="2020-05" db="UniProtKB">
        <authorList>
            <consortium name="EnsemblMetazoa"/>
        </authorList>
    </citation>
    <scope>IDENTIFICATION</scope>
    <source>
        <strain evidence="4">USDA</strain>
    </source>
</reference>
<name>E0VGV3_PEDHC</name>
<dbReference type="AlphaFoldDB" id="E0VGV3"/>
<gene>
    <name evidence="4" type="primary">8240192</name>
    <name evidence="3" type="ORF">Phum_PHUM193870</name>
</gene>
<keyword evidence="5" id="KW-1185">Reference proteome</keyword>
<reference evidence="3" key="2">
    <citation type="submission" date="2007-04" db="EMBL/GenBank/DDBJ databases">
        <title>The genome of the human body louse.</title>
        <authorList>
            <consortium name="The Human Body Louse Genome Consortium"/>
            <person name="Kirkness E."/>
            <person name="Walenz B."/>
            <person name="Hass B."/>
            <person name="Bruggner R."/>
            <person name="Strausberg R."/>
        </authorList>
    </citation>
    <scope>NUCLEOTIDE SEQUENCE</scope>
    <source>
        <strain evidence="3">USDA</strain>
    </source>
</reference>
<dbReference type="Proteomes" id="UP000009046">
    <property type="component" value="Unassembled WGS sequence"/>
</dbReference>
<sequence length="120" mass="13885">MLSLAAMQEFGKSDSQDGNESPPPPPSQLLTGSTILVEPKHGKFFFIFSYFYSLFLSLSLSFSLLPPPPLSSLNPRLPSLLPLNFRFCSRNFFFFFLMKKTLLNVKNVERTRERERETEW</sequence>
<feature type="transmembrane region" description="Helical" evidence="2">
    <location>
        <begin position="44"/>
        <end position="65"/>
    </location>
</feature>
<evidence type="ECO:0000256" key="1">
    <source>
        <dbReference type="SAM" id="MobiDB-lite"/>
    </source>
</evidence>
<dbReference type="InParanoid" id="E0VGV3"/>
<dbReference type="GeneID" id="8240192"/>
<dbReference type="EMBL" id="DS235152">
    <property type="protein sequence ID" value="EEB12609.1"/>
    <property type="molecule type" value="Genomic_DNA"/>
</dbReference>
<evidence type="ECO:0000313" key="4">
    <source>
        <dbReference type="EnsemblMetazoa" id="PHUM193870-PA"/>
    </source>
</evidence>
<dbReference type="EnsemblMetazoa" id="PHUM193870-RA">
    <property type="protein sequence ID" value="PHUM193870-PA"/>
    <property type="gene ID" value="PHUM193870"/>
</dbReference>
<keyword evidence="2" id="KW-1133">Transmembrane helix</keyword>
<keyword evidence="2" id="KW-0472">Membrane</keyword>
<evidence type="ECO:0000313" key="3">
    <source>
        <dbReference type="EMBL" id="EEB12609.1"/>
    </source>
</evidence>
<feature type="region of interest" description="Disordered" evidence="1">
    <location>
        <begin position="9"/>
        <end position="32"/>
    </location>
</feature>
<reference evidence="3" key="1">
    <citation type="submission" date="2007-04" db="EMBL/GenBank/DDBJ databases">
        <title>Annotation of Pediculus humanus corporis strain USDA.</title>
        <authorList>
            <person name="Kirkness E."/>
            <person name="Hannick L."/>
            <person name="Hass B."/>
            <person name="Bruggner R."/>
            <person name="Lawson D."/>
            <person name="Bidwell S."/>
            <person name="Joardar V."/>
            <person name="Caler E."/>
            <person name="Walenz B."/>
            <person name="Inman J."/>
            <person name="Schobel S."/>
            <person name="Galinsky K."/>
            <person name="Amedeo P."/>
            <person name="Strausberg R."/>
        </authorList>
    </citation>
    <scope>NUCLEOTIDE SEQUENCE</scope>
    <source>
        <strain evidence="3">USDA</strain>
    </source>
</reference>
<dbReference type="RefSeq" id="XP_002425347.1">
    <property type="nucleotide sequence ID" value="XM_002425302.1"/>
</dbReference>
<accession>E0VGV3</accession>
<dbReference type="VEuPathDB" id="VectorBase:PHUM193870"/>
<dbReference type="KEGG" id="phu:Phum_PHUM193870"/>
<evidence type="ECO:0000313" key="5">
    <source>
        <dbReference type="Proteomes" id="UP000009046"/>
    </source>
</evidence>
<dbReference type="CTD" id="8240192"/>
<organism>
    <name type="scientific">Pediculus humanus subsp. corporis</name>
    <name type="common">Body louse</name>
    <dbReference type="NCBI Taxonomy" id="121224"/>
    <lineage>
        <taxon>Eukaryota</taxon>
        <taxon>Metazoa</taxon>
        <taxon>Ecdysozoa</taxon>
        <taxon>Arthropoda</taxon>
        <taxon>Hexapoda</taxon>
        <taxon>Insecta</taxon>
        <taxon>Pterygota</taxon>
        <taxon>Neoptera</taxon>
        <taxon>Paraneoptera</taxon>
        <taxon>Psocodea</taxon>
        <taxon>Troctomorpha</taxon>
        <taxon>Phthiraptera</taxon>
        <taxon>Anoplura</taxon>
        <taxon>Pediculidae</taxon>
        <taxon>Pediculus</taxon>
    </lineage>
</organism>
<dbReference type="HOGENOM" id="CLU_2052414_0_0_1"/>
<dbReference type="EMBL" id="AAZO01002248">
    <property type="status" value="NOT_ANNOTATED_CDS"/>
    <property type="molecule type" value="Genomic_DNA"/>
</dbReference>
<protein>
    <submittedName>
        <fullName evidence="3 4">Uncharacterized protein</fullName>
    </submittedName>
</protein>
<keyword evidence="2" id="KW-0812">Transmembrane</keyword>